<keyword evidence="3" id="KW-0812">Transmembrane</keyword>
<dbReference type="GO" id="GO:0016853">
    <property type="term" value="F:isomerase activity"/>
    <property type="evidence" value="ECO:0007669"/>
    <property type="project" value="UniProtKB-KW"/>
</dbReference>
<dbReference type="PANTHER" id="PTHR42852:SF6">
    <property type="entry name" value="THIOL:DISULFIDE INTERCHANGE PROTEIN DSBE"/>
    <property type="match status" value="1"/>
</dbReference>
<dbReference type="GO" id="GO:0016491">
    <property type="term" value="F:oxidoreductase activity"/>
    <property type="evidence" value="ECO:0007669"/>
    <property type="project" value="InterPro"/>
</dbReference>
<dbReference type="Gene3D" id="3.40.30.10">
    <property type="entry name" value="Glutaredoxin"/>
    <property type="match status" value="1"/>
</dbReference>
<dbReference type="InterPro" id="IPR050553">
    <property type="entry name" value="Thioredoxin_ResA/DsbE_sf"/>
</dbReference>
<evidence type="ECO:0000313" key="8">
    <source>
        <dbReference type="EMBL" id="SDZ56234.1"/>
    </source>
</evidence>
<gene>
    <name evidence="8" type="ORF">SAMN05216554_0006</name>
</gene>
<keyword evidence="9" id="KW-1185">Reference proteome</keyword>
<dbReference type="InterPro" id="IPR017937">
    <property type="entry name" value="Thioredoxin_CS"/>
</dbReference>
<dbReference type="PROSITE" id="PS51352">
    <property type="entry name" value="THIOREDOXIN_2"/>
    <property type="match status" value="1"/>
</dbReference>
<evidence type="ECO:0000256" key="1">
    <source>
        <dbReference type="ARBA" id="ARBA00004196"/>
    </source>
</evidence>
<dbReference type="InterPro" id="IPR013766">
    <property type="entry name" value="Thioredoxin_domain"/>
</dbReference>
<keyword evidence="4" id="KW-1015">Disulfide bond</keyword>
<dbReference type="Pfam" id="PF00578">
    <property type="entry name" value="AhpC-TSA"/>
    <property type="match status" value="1"/>
</dbReference>
<comment type="subcellular location">
    <subcellularLocation>
        <location evidence="1">Cell envelope</location>
    </subcellularLocation>
</comment>
<proteinExistence type="predicted"/>
<evidence type="ECO:0000256" key="3">
    <source>
        <dbReference type="ARBA" id="ARBA00022968"/>
    </source>
</evidence>
<dbReference type="Proteomes" id="UP000198891">
    <property type="component" value="Unassembled WGS sequence"/>
</dbReference>
<feature type="chain" id="PRO_5011598620" evidence="6">
    <location>
        <begin position="28"/>
        <end position="193"/>
    </location>
</feature>
<accession>A0A1H3U147</accession>
<evidence type="ECO:0000259" key="7">
    <source>
        <dbReference type="PROSITE" id="PS51352"/>
    </source>
</evidence>
<dbReference type="AlphaFoldDB" id="A0A1H3U147"/>
<dbReference type="InterPro" id="IPR036249">
    <property type="entry name" value="Thioredoxin-like_sf"/>
</dbReference>
<keyword evidence="8" id="KW-0413">Isomerase</keyword>
<protein>
    <submittedName>
        <fullName evidence="8">Thiol-disulfide isomerase or thioredoxin</fullName>
    </submittedName>
</protein>
<dbReference type="EMBL" id="FNPZ01000010">
    <property type="protein sequence ID" value="SDZ56234.1"/>
    <property type="molecule type" value="Genomic_DNA"/>
</dbReference>
<evidence type="ECO:0000256" key="4">
    <source>
        <dbReference type="ARBA" id="ARBA00023157"/>
    </source>
</evidence>
<dbReference type="InterPro" id="IPR000866">
    <property type="entry name" value="AhpC/TSA"/>
</dbReference>
<name>A0A1H3U147_9MICO</name>
<dbReference type="CDD" id="cd02966">
    <property type="entry name" value="TlpA_like_family"/>
    <property type="match status" value="1"/>
</dbReference>
<sequence>MRIRAWVAIALLIIGICLTACSNDALAEQYRDGGSPGFIAGDGAVIEVPEAERVAPIVLADVEDMSGIAVEIPAADARVTVVNFWYAGCAPCRAEAADLIDVARQTEGSGASFLGVNVRDTAATAQSFIDGYRVPYPNVIDSDGAVQFAFAGEIAPNAVPTTLVLDREGRVSSRILGTAEPSILLALIKSAND</sequence>
<evidence type="ECO:0000313" key="9">
    <source>
        <dbReference type="Proteomes" id="UP000198891"/>
    </source>
</evidence>
<feature type="domain" description="Thioredoxin" evidence="7">
    <location>
        <begin position="48"/>
        <end position="193"/>
    </location>
</feature>
<dbReference type="STRING" id="381665.SAMN05216554_0006"/>
<keyword evidence="6" id="KW-0732">Signal</keyword>
<dbReference type="GO" id="GO:0017004">
    <property type="term" value="P:cytochrome complex assembly"/>
    <property type="evidence" value="ECO:0007669"/>
    <property type="project" value="UniProtKB-KW"/>
</dbReference>
<keyword evidence="5" id="KW-0676">Redox-active center</keyword>
<organism evidence="8 9">
    <name type="scientific">Herbiconiux ginsengi</name>
    <dbReference type="NCBI Taxonomy" id="381665"/>
    <lineage>
        <taxon>Bacteria</taxon>
        <taxon>Bacillati</taxon>
        <taxon>Actinomycetota</taxon>
        <taxon>Actinomycetes</taxon>
        <taxon>Micrococcales</taxon>
        <taxon>Microbacteriaceae</taxon>
        <taxon>Herbiconiux</taxon>
    </lineage>
</organism>
<reference evidence="8 9" key="1">
    <citation type="submission" date="2016-10" db="EMBL/GenBank/DDBJ databases">
        <authorList>
            <person name="de Groot N.N."/>
        </authorList>
    </citation>
    <scope>NUCLEOTIDE SEQUENCE [LARGE SCALE GENOMIC DNA]</scope>
    <source>
        <strain evidence="8 9">CGMCC 4.3491</strain>
    </source>
</reference>
<dbReference type="PANTHER" id="PTHR42852">
    <property type="entry name" value="THIOL:DISULFIDE INTERCHANGE PROTEIN DSBE"/>
    <property type="match status" value="1"/>
</dbReference>
<dbReference type="GO" id="GO:0030313">
    <property type="term" value="C:cell envelope"/>
    <property type="evidence" value="ECO:0007669"/>
    <property type="project" value="UniProtKB-SubCell"/>
</dbReference>
<dbReference type="GO" id="GO:0016209">
    <property type="term" value="F:antioxidant activity"/>
    <property type="evidence" value="ECO:0007669"/>
    <property type="project" value="InterPro"/>
</dbReference>
<keyword evidence="3" id="KW-0735">Signal-anchor</keyword>
<evidence type="ECO:0000256" key="6">
    <source>
        <dbReference type="SAM" id="SignalP"/>
    </source>
</evidence>
<feature type="signal peptide" evidence="6">
    <location>
        <begin position="1"/>
        <end position="27"/>
    </location>
</feature>
<evidence type="ECO:0000256" key="5">
    <source>
        <dbReference type="ARBA" id="ARBA00023284"/>
    </source>
</evidence>
<dbReference type="RefSeq" id="WP_245741741.1">
    <property type="nucleotide sequence ID" value="NZ_FNPZ01000010.1"/>
</dbReference>
<dbReference type="PROSITE" id="PS00194">
    <property type="entry name" value="THIOREDOXIN_1"/>
    <property type="match status" value="1"/>
</dbReference>
<evidence type="ECO:0000256" key="2">
    <source>
        <dbReference type="ARBA" id="ARBA00022748"/>
    </source>
</evidence>
<dbReference type="SUPFAM" id="SSF52833">
    <property type="entry name" value="Thioredoxin-like"/>
    <property type="match status" value="1"/>
</dbReference>
<keyword evidence="2" id="KW-0201">Cytochrome c-type biogenesis</keyword>